<dbReference type="AlphaFoldDB" id="A0A420F795"/>
<name>A0A420F795_9ACTN</name>
<keyword evidence="1" id="KW-0812">Transmembrane</keyword>
<evidence type="ECO:0000313" key="5">
    <source>
        <dbReference type="Proteomes" id="UP001432190"/>
    </source>
</evidence>
<feature type="transmembrane region" description="Helical" evidence="1">
    <location>
        <begin position="128"/>
        <end position="148"/>
    </location>
</feature>
<evidence type="ECO:0000313" key="2">
    <source>
        <dbReference type="EMBL" id="RKF28799.1"/>
    </source>
</evidence>
<accession>A0A420F795</accession>
<evidence type="ECO:0008006" key="6">
    <source>
        <dbReference type="Google" id="ProtNLM"/>
    </source>
</evidence>
<dbReference type="EMBL" id="RAQQ01000002">
    <property type="protein sequence ID" value="RKF28799.1"/>
    <property type="molecule type" value="Genomic_DNA"/>
</dbReference>
<dbReference type="Proteomes" id="UP001432190">
    <property type="component" value="Chromosome"/>
</dbReference>
<keyword evidence="1" id="KW-1133">Transmembrane helix</keyword>
<keyword evidence="5" id="KW-1185">Reference proteome</keyword>
<organism evidence="2 4">
    <name type="scientific">Micromonospora globbae</name>
    <dbReference type="NCBI Taxonomy" id="1894969"/>
    <lineage>
        <taxon>Bacteria</taxon>
        <taxon>Bacillati</taxon>
        <taxon>Actinomycetota</taxon>
        <taxon>Actinomycetes</taxon>
        <taxon>Micromonosporales</taxon>
        <taxon>Micromonosporaceae</taxon>
        <taxon>Micromonospora</taxon>
    </lineage>
</organism>
<reference evidence="3" key="2">
    <citation type="submission" date="2022-10" db="EMBL/GenBank/DDBJ databases">
        <title>The complete genomes of actinobacterial strains from the NBC collection.</title>
        <authorList>
            <person name="Joergensen T.S."/>
            <person name="Alvarez Arevalo M."/>
            <person name="Sterndorff E.B."/>
            <person name="Faurdal D."/>
            <person name="Vuksanovic O."/>
            <person name="Mourched A.-S."/>
            <person name="Charusanti P."/>
            <person name="Shaw S."/>
            <person name="Blin K."/>
            <person name="Weber T."/>
        </authorList>
    </citation>
    <scope>NUCLEOTIDE SEQUENCE</scope>
    <source>
        <strain evidence="3">NBC_00256</strain>
    </source>
</reference>
<evidence type="ECO:0000256" key="1">
    <source>
        <dbReference type="SAM" id="Phobius"/>
    </source>
</evidence>
<dbReference type="EMBL" id="CP108084">
    <property type="protein sequence ID" value="WUP51259.1"/>
    <property type="molecule type" value="Genomic_DNA"/>
</dbReference>
<protein>
    <recommendedName>
        <fullName evidence="6">DUF3995 domain-containing protein</fullName>
    </recommendedName>
</protein>
<dbReference type="OrthoDB" id="4207230at2"/>
<feature type="transmembrane region" description="Helical" evidence="1">
    <location>
        <begin position="90"/>
        <end position="116"/>
    </location>
</feature>
<feature type="transmembrane region" description="Helical" evidence="1">
    <location>
        <begin position="9"/>
        <end position="29"/>
    </location>
</feature>
<evidence type="ECO:0000313" key="3">
    <source>
        <dbReference type="EMBL" id="WUP51259.1"/>
    </source>
</evidence>
<dbReference type="RefSeq" id="WP_120326886.1">
    <property type="nucleotide sequence ID" value="NZ_CP108084.1"/>
</dbReference>
<feature type="transmembrane region" description="Helical" evidence="1">
    <location>
        <begin position="60"/>
        <end position="78"/>
    </location>
</feature>
<dbReference type="Proteomes" id="UP000285744">
    <property type="component" value="Unassembled WGS sequence"/>
</dbReference>
<keyword evidence="1" id="KW-0472">Membrane</keyword>
<sequence>MTSTTTPKIVWLGIAALAPYVLMKTYWAFGGNAGRPPGDLAAALRADGAPEVLVWMERHGIDFTVLGALAGVLLLAALTRPWGERLPRRALLVLGGAGAVTLTPYGFATIVATAAGFTVGDVEGWSPWVGHVGGLAFAGLGLSLAHGARFHVRRTRRPSVLAHT</sequence>
<evidence type="ECO:0000313" key="4">
    <source>
        <dbReference type="Proteomes" id="UP000285744"/>
    </source>
</evidence>
<gene>
    <name evidence="2" type="ORF">D7I43_03425</name>
    <name evidence="3" type="ORF">OG994_07085</name>
</gene>
<reference evidence="2 4" key="1">
    <citation type="journal article" date="2018" name="Int. J. Syst. Evol. Microbiol.">
        <title>Micromonospora globbae sp. nov., an endophytic actinomycete isolated from roots of Globba winitii C. H. Wright.</title>
        <authorList>
            <person name="Kuncharoen N."/>
            <person name="Pittayakhajonwut P."/>
            <person name="Tanasupawat S."/>
        </authorList>
    </citation>
    <scope>NUCLEOTIDE SEQUENCE [LARGE SCALE GENOMIC DNA]</scope>
    <source>
        <strain evidence="2 4">WPS1-2</strain>
    </source>
</reference>
<proteinExistence type="predicted"/>